<dbReference type="Pfam" id="PF01613">
    <property type="entry name" value="Flavin_Reduct"/>
    <property type="match status" value="1"/>
</dbReference>
<dbReference type="PANTHER" id="PTHR30466">
    <property type="entry name" value="FLAVIN REDUCTASE"/>
    <property type="match status" value="1"/>
</dbReference>
<gene>
    <name evidence="3" type="ORF">MQP27_20955</name>
</gene>
<feature type="domain" description="Flavin reductase like" evidence="2">
    <location>
        <begin position="15"/>
        <end position="154"/>
    </location>
</feature>
<dbReference type="Gene3D" id="2.30.110.10">
    <property type="entry name" value="Electron Transport, Fmn-binding Protein, Chain A"/>
    <property type="match status" value="1"/>
</dbReference>
<dbReference type="InterPro" id="IPR012349">
    <property type="entry name" value="Split_barrel_FMN-bd"/>
</dbReference>
<evidence type="ECO:0000313" key="4">
    <source>
        <dbReference type="Proteomes" id="UP001165269"/>
    </source>
</evidence>
<comment type="caution">
    <text evidence="3">The sequence shown here is derived from an EMBL/GenBank/DDBJ whole genome shotgun (WGS) entry which is preliminary data.</text>
</comment>
<organism evidence="3 4">
    <name type="scientific">Streptomyces cylindrosporus</name>
    <dbReference type="NCBI Taxonomy" id="2927583"/>
    <lineage>
        <taxon>Bacteria</taxon>
        <taxon>Bacillati</taxon>
        <taxon>Actinomycetota</taxon>
        <taxon>Actinomycetes</taxon>
        <taxon>Kitasatosporales</taxon>
        <taxon>Streptomycetaceae</taxon>
        <taxon>Streptomyces</taxon>
    </lineage>
</organism>
<dbReference type="PANTHER" id="PTHR30466:SF15">
    <property type="entry name" value="POSSIBLE OXIDOREDUCTASE"/>
    <property type="match status" value="1"/>
</dbReference>
<dbReference type="SMART" id="SM00903">
    <property type="entry name" value="Flavin_Reduct"/>
    <property type="match status" value="1"/>
</dbReference>
<dbReference type="SUPFAM" id="SSF50475">
    <property type="entry name" value="FMN-binding split barrel"/>
    <property type="match status" value="1"/>
</dbReference>
<evidence type="ECO:0000256" key="1">
    <source>
        <dbReference type="ARBA" id="ARBA00023002"/>
    </source>
</evidence>
<sequence length="170" mass="18289">MPESDAFTDRLDPEMCVVTAAVGERRSGCLVGFFSQCSLEPVRFTVWLSTANHTYETARAAGCLGVHLLTRDQHDLAALFGGECGADSDKFAQVRWTQGYGGAVVLTDVAAWFVGRIERCLDAGGDHVGFVVEPVQWGGRREGPLLRLRQTLDIDPGHPAGRPSPTESGG</sequence>
<dbReference type="InterPro" id="IPR050268">
    <property type="entry name" value="NADH-dep_flavin_reductase"/>
</dbReference>
<dbReference type="EMBL" id="JALDAY010000006">
    <property type="protein sequence ID" value="MCI3273563.1"/>
    <property type="molecule type" value="Genomic_DNA"/>
</dbReference>
<evidence type="ECO:0000313" key="3">
    <source>
        <dbReference type="EMBL" id="MCI3273563.1"/>
    </source>
</evidence>
<name>A0ABS9Y8K4_9ACTN</name>
<accession>A0ABS9Y8K4</accession>
<protein>
    <submittedName>
        <fullName evidence="3">Flavin reductase family protein</fullName>
    </submittedName>
</protein>
<keyword evidence="4" id="KW-1185">Reference proteome</keyword>
<proteinExistence type="predicted"/>
<dbReference type="RefSeq" id="WP_242766815.1">
    <property type="nucleotide sequence ID" value="NZ_JALDAY010000006.1"/>
</dbReference>
<reference evidence="3" key="1">
    <citation type="submission" date="2022-03" db="EMBL/GenBank/DDBJ databases">
        <title>Streptomyces 7R015 and 7R016 isolated from Barleria lupulina in Thailand.</title>
        <authorList>
            <person name="Kanchanasin P."/>
            <person name="Phongsopitanun W."/>
            <person name="Tanasupawat S."/>
        </authorList>
    </citation>
    <scope>NUCLEOTIDE SEQUENCE</scope>
    <source>
        <strain evidence="3">7R015</strain>
    </source>
</reference>
<evidence type="ECO:0000259" key="2">
    <source>
        <dbReference type="SMART" id="SM00903"/>
    </source>
</evidence>
<dbReference type="Proteomes" id="UP001165269">
    <property type="component" value="Unassembled WGS sequence"/>
</dbReference>
<dbReference type="InterPro" id="IPR002563">
    <property type="entry name" value="Flavin_Rdtase-like_dom"/>
</dbReference>
<keyword evidence="1" id="KW-0560">Oxidoreductase</keyword>